<gene>
    <name evidence="10" type="ORF">CBP12_02475</name>
</gene>
<keyword evidence="6" id="KW-0408">Iron</keyword>
<dbReference type="Gene3D" id="3.40.50.300">
    <property type="entry name" value="P-loop containing nucleotide triphosphate hydrolases"/>
    <property type="match status" value="2"/>
</dbReference>
<dbReference type="NCBIfam" id="NF008729">
    <property type="entry name" value="PRK11747.1"/>
    <property type="match status" value="1"/>
</dbReference>
<proteinExistence type="predicted"/>
<evidence type="ECO:0000256" key="5">
    <source>
        <dbReference type="ARBA" id="ARBA00022840"/>
    </source>
</evidence>
<dbReference type="InterPro" id="IPR014013">
    <property type="entry name" value="Helic_SF1/SF2_ATP-bd_DinG/Rad3"/>
</dbReference>
<dbReference type="GO" id="GO:0006281">
    <property type="term" value="P:DNA repair"/>
    <property type="evidence" value="ECO:0007669"/>
    <property type="project" value="TreeGrafter"/>
</dbReference>
<dbReference type="InterPro" id="IPR006555">
    <property type="entry name" value="ATP-dep_Helicase_C"/>
</dbReference>
<evidence type="ECO:0000313" key="11">
    <source>
        <dbReference type="Proteomes" id="UP000243793"/>
    </source>
</evidence>
<dbReference type="KEGG" id="ocm:CBP12_02475"/>
<keyword evidence="1" id="KW-0479">Metal-binding</keyword>
<dbReference type="OrthoDB" id="9805194at2"/>
<dbReference type="PANTHER" id="PTHR11472:SF59">
    <property type="entry name" value="ATP-DEPENDENT DNA HELICASE DING"/>
    <property type="match status" value="1"/>
</dbReference>
<dbReference type="PANTHER" id="PTHR11472">
    <property type="entry name" value="DNA REPAIR DEAD HELICASE RAD3/XP-D SUBFAMILY MEMBER"/>
    <property type="match status" value="1"/>
</dbReference>
<dbReference type="GO" id="GO:0033677">
    <property type="term" value="F:DNA/RNA helicase activity"/>
    <property type="evidence" value="ECO:0007669"/>
    <property type="project" value="TreeGrafter"/>
</dbReference>
<dbReference type="RefSeq" id="WP_086962633.1">
    <property type="nucleotide sequence ID" value="NZ_CP021376.1"/>
</dbReference>
<keyword evidence="2" id="KW-0547">Nucleotide-binding</keyword>
<dbReference type="GO" id="GO:0016818">
    <property type="term" value="F:hydrolase activity, acting on acid anhydrides, in phosphorus-containing anhydrides"/>
    <property type="evidence" value="ECO:0007669"/>
    <property type="project" value="InterPro"/>
</dbReference>
<dbReference type="PROSITE" id="PS51193">
    <property type="entry name" value="HELICASE_ATP_BIND_2"/>
    <property type="match status" value="1"/>
</dbReference>
<dbReference type="AlphaFoldDB" id="A0A1Y0CUY1"/>
<evidence type="ECO:0000256" key="1">
    <source>
        <dbReference type="ARBA" id="ARBA00022723"/>
    </source>
</evidence>
<evidence type="ECO:0000256" key="4">
    <source>
        <dbReference type="ARBA" id="ARBA00022806"/>
    </source>
</evidence>
<evidence type="ECO:0000313" key="10">
    <source>
        <dbReference type="EMBL" id="ART79151.1"/>
    </source>
</evidence>
<dbReference type="Pfam" id="PF13307">
    <property type="entry name" value="Helicase_C_2"/>
    <property type="match status" value="1"/>
</dbReference>
<keyword evidence="3" id="KW-0378">Hydrolase</keyword>
<dbReference type="Proteomes" id="UP000243793">
    <property type="component" value="Chromosome"/>
</dbReference>
<keyword evidence="5" id="KW-0067">ATP-binding</keyword>
<dbReference type="InterPro" id="IPR010614">
    <property type="entry name" value="RAD3-like_helicase_DEAD"/>
</dbReference>
<name>A0A1Y0CUY1_9GAMM</name>
<keyword evidence="8" id="KW-0413">Isomerase</keyword>
<dbReference type="GO" id="GO:0003678">
    <property type="term" value="F:DNA helicase activity"/>
    <property type="evidence" value="ECO:0007669"/>
    <property type="project" value="InterPro"/>
</dbReference>
<keyword evidence="7" id="KW-0411">Iron-sulfur</keyword>
<feature type="domain" description="Helicase ATP-binding" evidence="9">
    <location>
        <begin position="21"/>
        <end position="319"/>
    </location>
</feature>
<keyword evidence="11" id="KW-1185">Reference proteome</keyword>
<evidence type="ECO:0000256" key="8">
    <source>
        <dbReference type="ARBA" id="ARBA00023235"/>
    </source>
</evidence>
<dbReference type="InterPro" id="IPR027417">
    <property type="entry name" value="P-loop_NTPase"/>
</dbReference>
<dbReference type="GO" id="GO:0051539">
    <property type="term" value="F:4 iron, 4 sulfur cluster binding"/>
    <property type="evidence" value="ECO:0007669"/>
    <property type="project" value="TreeGrafter"/>
</dbReference>
<keyword evidence="4 10" id="KW-0347">Helicase</keyword>
<reference evidence="11" key="1">
    <citation type="submission" date="2017-05" db="EMBL/GenBank/DDBJ databases">
        <authorList>
            <person name="Sung H."/>
        </authorList>
    </citation>
    <scope>NUCLEOTIDE SEQUENCE [LARGE SCALE GENOMIC DNA]</scope>
    <source>
        <strain evidence="11">AMac2203</strain>
    </source>
</reference>
<dbReference type="GO" id="GO:0005524">
    <property type="term" value="F:ATP binding"/>
    <property type="evidence" value="ECO:0007669"/>
    <property type="project" value="UniProtKB-KW"/>
</dbReference>
<sequence>MPKSTAESGEYATLVRENYRRLSKALPNFTPRREQNYLVAEMSKVLSGRYDAGRRILVAEAGTGIGKSLAYLQAGIPWARMQQKTLVISTATLALQEQLIEKDLPLFHPHCKPSFSFALAKGRARYCCARRLYDLQAGVAQTELFTPDAPLLMAAPLTEAQLKQVSELWQAYAKGDWLGDRDSWPTPIAPSLWQHIEAQRHSCQPMLGHQQCPFHQARAALEKADVIVVNHALLLADLSMGGGFVLPEPEQCVYVLDEAHHLASVAREQGSARLALRHLIRSLEQFNKWQGKLNDLLGSDGQAAIGKLQHGLAQLIPSLNDLYRQLVSALQKGELKPDEQGCLRFSTGDLPCALDEPLLRLKEDSQIFCRTLGPINSQLAEQLKINPSKAATIEAALAMISLQLLQAEQVYDGASLLLKPTLEKHTPPARWLELDSKDAKELVLCVTPLAVGHLLEAWCWSRAAAVVMVSATLTALNDFSYFRRSVGLRLDDGSHYVRLNSPFNYQNSALIIPPLECEPSHGDFNDLLVTHIAQWLDEQAASLVLFSSYRQMNEVAKALRAKGQSLLVQGEASRHALLVLHKQKCDAKQPSVLFGTGSFAEGLDLPGIYLTNLIITKLPFAVPTSPVEEAMAEWINQTGGNAFMQLALPEASRKLIQACGRLLRSESDTGRIVLLDKRLVSKRYGAALLQALPPFTLDIAQQ</sequence>
<organism evidence="10 11">
    <name type="scientific">Oceanisphaera avium</name>
    <dbReference type="NCBI Taxonomy" id="1903694"/>
    <lineage>
        <taxon>Bacteria</taxon>
        <taxon>Pseudomonadati</taxon>
        <taxon>Pseudomonadota</taxon>
        <taxon>Gammaproteobacteria</taxon>
        <taxon>Aeromonadales</taxon>
        <taxon>Aeromonadaceae</taxon>
        <taxon>Oceanisphaera</taxon>
    </lineage>
</organism>
<dbReference type="Pfam" id="PF06733">
    <property type="entry name" value="DEAD_2"/>
    <property type="match status" value="1"/>
</dbReference>
<dbReference type="GO" id="GO:0009432">
    <property type="term" value="P:SOS response"/>
    <property type="evidence" value="ECO:0007669"/>
    <property type="project" value="TreeGrafter"/>
</dbReference>
<dbReference type="SUPFAM" id="SSF52540">
    <property type="entry name" value="P-loop containing nucleoside triphosphate hydrolases"/>
    <property type="match status" value="1"/>
</dbReference>
<accession>A0A1Y0CUY1</accession>
<evidence type="ECO:0000256" key="7">
    <source>
        <dbReference type="ARBA" id="ARBA00023014"/>
    </source>
</evidence>
<dbReference type="GO" id="GO:0046872">
    <property type="term" value="F:metal ion binding"/>
    <property type="evidence" value="ECO:0007669"/>
    <property type="project" value="UniProtKB-KW"/>
</dbReference>
<evidence type="ECO:0000256" key="2">
    <source>
        <dbReference type="ARBA" id="ARBA00022741"/>
    </source>
</evidence>
<evidence type="ECO:0000256" key="3">
    <source>
        <dbReference type="ARBA" id="ARBA00022801"/>
    </source>
</evidence>
<dbReference type="InterPro" id="IPR045028">
    <property type="entry name" value="DinG/Rad3-like"/>
</dbReference>
<dbReference type="GO" id="GO:0003677">
    <property type="term" value="F:DNA binding"/>
    <property type="evidence" value="ECO:0007669"/>
    <property type="project" value="InterPro"/>
</dbReference>
<dbReference type="EMBL" id="CP021376">
    <property type="protein sequence ID" value="ART79151.1"/>
    <property type="molecule type" value="Genomic_DNA"/>
</dbReference>
<dbReference type="SMART" id="SM00491">
    <property type="entry name" value="HELICc2"/>
    <property type="match status" value="1"/>
</dbReference>
<protein>
    <submittedName>
        <fullName evidence="10">ATP-dependent DNA helicase DinG</fullName>
    </submittedName>
</protein>
<evidence type="ECO:0000259" key="9">
    <source>
        <dbReference type="PROSITE" id="PS51193"/>
    </source>
</evidence>
<evidence type="ECO:0000256" key="6">
    <source>
        <dbReference type="ARBA" id="ARBA00023004"/>
    </source>
</evidence>